<evidence type="ECO:0000256" key="2">
    <source>
        <dbReference type="ARBA" id="ARBA00003921"/>
    </source>
</evidence>
<dbReference type="Gene3D" id="3.40.50.20">
    <property type="match status" value="1"/>
</dbReference>
<evidence type="ECO:0000256" key="8">
    <source>
        <dbReference type="ARBA" id="ARBA00022741"/>
    </source>
</evidence>
<evidence type="ECO:0000256" key="7">
    <source>
        <dbReference type="ARBA" id="ARBA00022598"/>
    </source>
</evidence>
<dbReference type="UniPathway" id="UPA00219"/>
<dbReference type="HAMAP" id="MF_00047">
    <property type="entry name" value="Dala_Dala_lig"/>
    <property type="match status" value="1"/>
</dbReference>
<dbReference type="GO" id="GO:0008360">
    <property type="term" value="P:regulation of cell shape"/>
    <property type="evidence" value="ECO:0007669"/>
    <property type="project" value="UniProtKB-KW"/>
</dbReference>
<comment type="cofactor">
    <cofactor evidence="1">
        <name>Mn(2+)</name>
        <dbReference type="ChEBI" id="CHEBI:29035"/>
    </cofactor>
</comment>
<accession>A0A2K8L5T3</accession>
<dbReference type="Gene3D" id="3.30.1490.20">
    <property type="entry name" value="ATP-grasp fold, A domain"/>
    <property type="match status" value="1"/>
</dbReference>
<evidence type="ECO:0000313" key="19">
    <source>
        <dbReference type="EMBL" id="ATX82685.1"/>
    </source>
</evidence>
<comment type="cofactor">
    <cofactor evidence="16">
        <name>Mg(2+)</name>
        <dbReference type="ChEBI" id="CHEBI:18420"/>
    </cofactor>
    <cofactor evidence="16">
        <name>Mn(2+)</name>
        <dbReference type="ChEBI" id="CHEBI:29035"/>
    </cofactor>
    <text evidence="16">Binds 2 magnesium or manganese ions per subunit.</text>
</comment>
<keyword evidence="16" id="KW-0460">Magnesium</keyword>
<dbReference type="SUPFAM" id="SSF52440">
    <property type="entry name" value="PreATP-grasp domain"/>
    <property type="match status" value="1"/>
</dbReference>
<keyword evidence="20" id="KW-1185">Reference proteome</keyword>
<comment type="function">
    <text evidence="2 14">Cell wall formation.</text>
</comment>
<evidence type="ECO:0000256" key="1">
    <source>
        <dbReference type="ARBA" id="ARBA00001936"/>
    </source>
</evidence>
<evidence type="ECO:0000256" key="11">
    <source>
        <dbReference type="ARBA" id="ARBA00022984"/>
    </source>
</evidence>
<dbReference type="GO" id="GO:0009252">
    <property type="term" value="P:peptidoglycan biosynthetic process"/>
    <property type="evidence" value="ECO:0007669"/>
    <property type="project" value="UniProtKB-UniRule"/>
</dbReference>
<keyword evidence="9 17" id="KW-0067">ATP-binding</keyword>
<reference evidence="19 20" key="1">
    <citation type="submission" date="2016-12" db="EMBL/GenBank/DDBJ databases">
        <title>Isolation and genomic insights into novel planktonic Zetaproteobacteria from stratified waters of the Chesapeake Bay.</title>
        <authorList>
            <person name="McAllister S.M."/>
            <person name="Kato S."/>
            <person name="Chan C.S."/>
            <person name="Chiu B.K."/>
            <person name="Field E.K."/>
        </authorList>
    </citation>
    <scope>NUCLEOTIDE SEQUENCE [LARGE SCALE GENOMIC DNA]</scope>
    <source>
        <strain evidence="19 20">CP-8</strain>
    </source>
</reference>
<dbReference type="PROSITE" id="PS50975">
    <property type="entry name" value="ATP_GRASP"/>
    <property type="match status" value="1"/>
</dbReference>
<dbReference type="KEGG" id="mfn:Ga0123462_1842"/>
<keyword evidence="8 17" id="KW-0547">Nucleotide-binding</keyword>
<dbReference type="PROSITE" id="PS00843">
    <property type="entry name" value="DALA_DALA_LIGASE_1"/>
    <property type="match status" value="1"/>
</dbReference>
<dbReference type="Proteomes" id="UP000231637">
    <property type="component" value="Chromosome"/>
</dbReference>
<evidence type="ECO:0000256" key="14">
    <source>
        <dbReference type="HAMAP-Rule" id="MF_00047"/>
    </source>
</evidence>
<dbReference type="SUPFAM" id="SSF56059">
    <property type="entry name" value="Glutathione synthetase ATP-binding domain-like"/>
    <property type="match status" value="1"/>
</dbReference>
<keyword evidence="10 14" id="KW-0133">Cell shape</keyword>
<evidence type="ECO:0000259" key="18">
    <source>
        <dbReference type="PROSITE" id="PS50975"/>
    </source>
</evidence>
<dbReference type="InterPro" id="IPR011095">
    <property type="entry name" value="Dala_Dala_lig_C"/>
</dbReference>
<comment type="subcellular location">
    <subcellularLocation>
        <location evidence="3 14">Cytoplasm</location>
    </subcellularLocation>
</comment>
<dbReference type="EC" id="6.3.2.4" evidence="5 14"/>
<keyword evidence="11 14" id="KW-0573">Peptidoglycan synthesis</keyword>
<feature type="active site" evidence="15">
    <location>
        <position position="266"/>
    </location>
</feature>
<gene>
    <name evidence="14" type="primary">ddl</name>
    <name evidence="19" type="ORF">Ga0123462_1842</name>
</gene>
<dbReference type="InterPro" id="IPR011127">
    <property type="entry name" value="Dala_Dala_lig_N"/>
</dbReference>
<protein>
    <recommendedName>
        <fullName evidence="5 14">D-alanine--D-alanine ligase</fullName>
        <ecNumber evidence="5 14">6.3.2.4</ecNumber>
    </recommendedName>
    <alternativeName>
        <fullName evidence="14">D-Ala-D-Ala ligase</fullName>
    </alternativeName>
    <alternativeName>
        <fullName evidence="14">D-alanylalanine synthetase</fullName>
    </alternativeName>
</protein>
<evidence type="ECO:0000256" key="9">
    <source>
        <dbReference type="ARBA" id="ARBA00022840"/>
    </source>
</evidence>
<keyword evidence="16" id="KW-0479">Metal-binding</keyword>
<sequence>MSRFGRVGVLMGGVSSEREISLRSGHAVLKALQHAGVDAVAVDLQRDWSRNIEQAGIHSAFNLLHGTLGEDGCVQGMLEVMGIPYTGSGVMASALCMNKLLSKQLLSSAGIKVPLDIAINENGPLRYPVFLKPVSEGSSIGLHLLESKAQWLELNIHGSESWMAEMPVNGVEIAVSVLDGRALPPVEVSPKSGVYDYTSKYTAGATEYFCPARLPAETVRYCMQRAEEAVAALHCKGAPRVDMIVDGGGEPLVLEINTLPGMTETSLLPKSAAAAGISFEDLCLRILATASLENGGLMGGGR</sequence>
<dbReference type="InterPro" id="IPR013815">
    <property type="entry name" value="ATP_grasp_subdomain_1"/>
</dbReference>
<evidence type="ECO:0000256" key="5">
    <source>
        <dbReference type="ARBA" id="ARBA00012216"/>
    </source>
</evidence>
<keyword evidence="16" id="KW-0464">Manganese</keyword>
<feature type="active site" evidence="15">
    <location>
        <position position="17"/>
    </location>
</feature>
<evidence type="ECO:0000256" key="12">
    <source>
        <dbReference type="ARBA" id="ARBA00023316"/>
    </source>
</evidence>
<feature type="domain" description="ATP-grasp" evidence="18">
    <location>
        <begin position="103"/>
        <end position="288"/>
    </location>
</feature>
<feature type="binding site" evidence="16">
    <location>
        <position position="257"/>
    </location>
    <ligand>
        <name>Mg(2+)</name>
        <dbReference type="ChEBI" id="CHEBI:18420"/>
        <label>2</label>
    </ligand>
</feature>
<dbReference type="Pfam" id="PF07478">
    <property type="entry name" value="Dala_Dala_lig_C"/>
    <property type="match status" value="1"/>
</dbReference>
<dbReference type="PANTHER" id="PTHR23132">
    <property type="entry name" value="D-ALANINE--D-ALANINE LIGASE"/>
    <property type="match status" value="1"/>
</dbReference>
<feature type="binding site" evidence="16">
    <location>
        <position position="255"/>
    </location>
    <ligand>
        <name>Mg(2+)</name>
        <dbReference type="ChEBI" id="CHEBI:18420"/>
        <label>2</label>
    </ligand>
</feature>
<dbReference type="Gene3D" id="3.30.470.20">
    <property type="entry name" value="ATP-grasp fold, B domain"/>
    <property type="match status" value="1"/>
</dbReference>
<dbReference type="PIRSF" id="PIRSF039102">
    <property type="entry name" value="Ddl/VanB"/>
    <property type="match status" value="1"/>
</dbReference>
<dbReference type="InterPro" id="IPR016185">
    <property type="entry name" value="PreATP-grasp_dom_sf"/>
</dbReference>
<dbReference type="GO" id="GO:0005524">
    <property type="term" value="F:ATP binding"/>
    <property type="evidence" value="ECO:0007669"/>
    <property type="project" value="UniProtKB-UniRule"/>
</dbReference>
<keyword evidence="12 14" id="KW-0961">Cell wall biogenesis/degradation</keyword>
<dbReference type="InterPro" id="IPR005905">
    <property type="entry name" value="D_ala_D_ala"/>
</dbReference>
<dbReference type="Pfam" id="PF01820">
    <property type="entry name" value="Dala_Dala_lig_N"/>
    <property type="match status" value="1"/>
</dbReference>
<evidence type="ECO:0000256" key="10">
    <source>
        <dbReference type="ARBA" id="ARBA00022960"/>
    </source>
</evidence>
<feature type="active site" evidence="15">
    <location>
        <position position="138"/>
    </location>
</feature>
<dbReference type="AlphaFoldDB" id="A0A2K8L5T3"/>
<evidence type="ECO:0000256" key="3">
    <source>
        <dbReference type="ARBA" id="ARBA00004496"/>
    </source>
</evidence>
<evidence type="ECO:0000256" key="6">
    <source>
        <dbReference type="ARBA" id="ARBA00022490"/>
    </source>
</evidence>
<dbReference type="GO" id="GO:0008716">
    <property type="term" value="F:D-alanine-D-alanine ligase activity"/>
    <property type="evidence" value="ECO:0007669"/>
    <property type="project" value="UniProtKB-UniRule"/>
</dbReference>
<dbReference type="GO" id="GO:0046872">
    <property type="term" value="F:metal ion binding"/>
    <property type="evidence" value="ECO:0007669"/>
    <property type="project" value="UniProtKB-KW"/>
</dbReference>
<comment type="pathway">
    <text evidence="14">Cell wall biogenesis; peptidoglycan biosynthesis.</text>
</comment>
<evidence type="ECO:0000256" key="13">
    <source>
        <dbReference type="ARBA" id="ARBA00047614"/>
    </source>
</evidence>
<proteinExistence type="inferred from homology"/>
<dbReference type="GO" id="GO:0071555">
    <property type="term" value="P:cell wall organization"/>
    <property type="evidence" value="ECO:0007669"/>
    <property type="project" value="UniProtKB-KW"/>
</dbReference>
<evidence type="ECO:0000256" key="15">
    <source>
        <dbReference type="PIRSR" id="PIRSR039102-1"/>
    </source>
</evidence>
<keyword evidence="7 14" id="KW-0436">Ligase</keyword>
<evidence type="ECO:0000256" key="16">
    <source>
        <dbReference type="PIRSR" id="PIRSR039102-3"/>
    </source>
</evidence>
<comment type="similarity">
    <text evidence="4 14">Belongs to the D-alanine--D-alanine ligase family.</text>
</comment>
<feature type="binding site" evidence="16">
    <location>
        <position position="255"/>
    </location>
    <ligand>
        <name>Mg(2+)</name>
        <dbReference type="ChEBI" id="CHEBI:18420"/>
        <label>1</label>
    </ligand>
</feature>
<dbReference type="InterPro" id="IPR011761">
    <property type="entry name" value="ATP-grasp"/>
</dbReference>
<dbReference type="NCBIfam" id="TIGR01205">
    <property type="entry name" value="D_ala_D_alaTIGR"/>
    <property type="match status" value="1"/>
</dbReference>
<evidence type="ECO:0000256" key="17">
    <source>
        <dbReference type="PROSITE-ProRule" id="PRU00409"/>
    </source>
</evidence>
<evidence type="ECO:0000256" key="4">
    <source>
        <dbReference type="ARBA" id="ARBA00010871"/>
    </source>
</evidence>
<dbReference type="OrthoDB" id="5297614at2"/>
<keyword evidence="6 14" id="KW-0963">Cytoplasm</keyword>
<dbReference type="InterPro" id="IPR000291">
    <property type="entry name" value="D-Ala_lig_Van_CS"/>
</dbReference>
<dbReference type="GO" id="GO:0005737">
    <property type="term" value="C:cytoplasm"/>
    <property type="evidence" value="ECO:0007669"/>
    <property type="project" value="UniProtKB-SubCell"/>
</dbReference>
<dbReference type="NCBIfam" id="NF002378">
    <property type="entry name" value="PRK01372.1"/>
    <property type="match status" value="1"/>
</dbReference>
<dbReference type="RefSeq" id="WP_100266007.1">
    <property type="nucleotide sequence ID" value="NZ_CP018800.1"/>
</dbReference>
<dbReference type="PANTHER" id="PTHR23132:SF23">
    <property type="entry name" value="D-ALANINE--D-ALANINE LIGASE B"/>
    <property type="match status" value="1"/>
</dbReference>
<feature type="binding site" evidence="16">
    <location>
        <position position="242"/>
    </location>
    <ligand>
        <name>Mg(2+)</name>
        <dbReference type="ChEBI" id="CHEBI:18420"/>
        <label>1</label>
    </ligand>
</feature>
<dbReference type="EMBL" id="CP018800">
    <property type="protein sequence ID" value="ATX82685.1"/>
    <property type="molecule type" value="Genomic_DNA"/>
</dbReference>
<comment type="catalytic activity">
    <reaction evidence="13 14">
        <text>2 D-alanine + ATP = D-alanyl-D-alanine + ADP + phosphate + H(+)</text>
        <dbReference type="Rhea" id="RHEA:11224"/>
        <dbReference type="ChEBI" id="CHEBI:15378"/>
        <dbReference type="ChEBI" id="CHEBI:30616"/>
        <dbReference type="ChEBI" id="CHEBI:43474"/>
        <dbReference type="ChEBI" id="CHEBI:57416"/>
        <dbReference type="ChEBI" id="CHEBI:57822"/>
        <dbReference type="ChEBI" id="CHEBI:456216"/>
        <dbReference type="EC" id="6.3.2.4"/>
    </reaction>
</comment>
<organism evidence="19 20">
    <name type="scientific">Mariprofundus ferrinatatus</name>
    <dbReference type="NCBI Taxonomy" id="1921087"/>
    <lineage>
        <taxon>Bacteria</taxon>
        <taxon>Pseudomonadati</taxon>
        <taxon>Pseudomonadota</taxon>
        <taxon>Candidatius Mariprofundia</taxon>
        <taxon>Mariprofundales</taxon>
        <taxon>Mariprofundaceae</taxon>
        <taxon>Mariprofundus</taxon>
    </lineage>
</organism>
<evidence type="ECO:0000313" key="20">
    <source>
        <dbReference type="Proteomes" id="UP000231637"/>
    </source>
</evidence>
<name>A0A2K8L5T3_9PROT</name>